<dbReference type="GO" id="GO:0003724">
    <property type="term" value="F:RNA helicase activity"/>
    <property type="evidence" value="ECO:0007669"/>
    <property type="project" value="UniProtKB-EC"/>
</dbReference>
<dbReference type="InterPro" id="IPR001650">
    <property type="entry name" value="Helicase_C-like"/>
</dbReference>
<dbReference type="PROSITE" id="PS51195">
    <property type="entry name" value="Q_MOTIF"/>
    <property type="match status" value="1"/>
</dbReference>
<dbReference type="VEuPathDB" id="MicrosporidiaDB:CWI37_1815p0020"/>
<name>A0A4Q9KU57_9MICR</name>
<dbReference type="PROSITE" id="PS00039">
    <property type="entry name" value="DEAD_ATP_HELICASE"/>
    <property type="match status" value="1"/>
</dbReference>
<dbReference type="PANTHER" id="PTHR47959">
    <property type="entry name" value="ATP-DEPENDENT RNA HELICASE RHLE-RELATED"/>
    <property type="match status" value="1"/>
</dbReference>
<keyword evidence="6" id="KW-0694">RNA-binding</keyword>
<comment type="catalytic activity">
    <reaction evidence="7">
        <text>ATP + H2O = ADP + phosphate + H(+)</text>
        <dbReference type="Rhea" id="RHEA:13065"/>
        <dbReference type="ChEBI" id="CHEBI:15377"/>
        <dbReference type="ChEBI" id="CHEBI:15378"/>
        <dbReference type="ChEBI" id="CHEBI:30616"/>
        <dbReference type="ChEBI" id="CHEBI:43474"/>
        <dbReference type="ChEBI" id="CHEBI:456216"/>
        <dbReference type="EC" id="3.6.4.13"/>
    </reaction>
</comment>
<evidence type="ECO:0000256" key="8">
    <source>
        <dbReference type="PROSITE-ProRule" id="PRU00552"/>
    </source>
</evidence>
<dbReference type="Pfam" id="PF00271">
    <property type="entry name" value="Helicase_C"/>
    <property type="match status" value="1"/>
</dbReference>
<dbReference type="EMBL" id="PITJ01001815">
    <property type="protein sequence ID" value="TBT98296.1"/>
    <property type="molecule type" value="Genomic_DNA"/>
</dbReference>
<feature type="domain" description="Helicase C-terminal" evidence="11">
    <location>
        <begin position="272"/>
        <end position="419"/>
    </location>
</feature>
<dbReference type="GO" id="GO:0003723">
    <property type="term" value="F:RNA binding"/>
    <property type="evidence" value="ECO:0007669"/>
    <property type="project" value="UniProtKB-KW"/>
</dbReference>
<evidence type="ECO:0000313" key="13">
    <source>
        <dbReference type="EMBL" id="TBT98296.1"/>
    </source>
</evidence>
<keyword evidence="3 9" id="KW-0378">Hydrolase</keyword>
<reference evidence="13 14" key="1">
    <citation type="submission" date="2017-12" db="EMBL/GenBank/DDBJ databases">
        <authorList>
            <person name="Pombert J.-F."/>
            <person name="Haag K.L."/>
            <person name="Ebert D."/>
        </authorList>
    </citation>
    <scope>NUCLEOTIDE SEQUENCE [LARGE SCALE GENOMIC DNA]</scope>
    <source>
        <strain evidence="13">FI-OER-3-3</strain>
    </source>
</reference>
<evidence type="ECO:0000256" key="9">
    <source>
        <dbReference type="RuleBase" id="RU000492"/>
    </source>
</evidence>
<accession>A0A4Q9KU57</accession>
<evidence type="ECO:0000256" key="3">
    <source>
        <dbReference type="ARBA" id="ARBA00022801"/>
    </source>
</evidence>
<organism evidence="13 14">
    <name type="scientific">Hamiltosporidium tvaerminnensis</name>
    <dbReference type="NCBI Taxonomy" id="1176355"/>
    <lineage>
        <taxon>Eukaryota</taxon>
        <taxon>Fungi</taxon>
        <taxon>Fungi incertae sedis</taxon>
        <taxon>Microsporidia</taxon>
        <taxon>Dubosqiidae</taxon>
        <taxon>Hamiltosporidium</taxon>
    </lineage>
</organism>
<dbReference type="PROSITE" id="PS51192">
    <property type="entry name" value="HELICASE_ATP_BIND_1"/>
    <property type="match status" value="1"/>
</dbReference>
<dbReference type="Proteomes" id="UP000292362">
    <property type="component" value="Unassembled WGS sequence"/>
</dbReference>
<dbReference type="PANTHER" id="PTHR47959:SF1">
    <property type="entry name" value="ATP-DEPENDENT RNA HELICASE DBPA"/>
    <property type="match status" value="1"/>
</dbReference>
<keyword evidence="4 9" id="KW-0347">Helicase</keyword>
<dbReference type="InterPro" id="IPR014001">
    <property type="entry name" value="Helicase_ATP-bd"/>
</dbReference>
<dbReference type="InterPro" id="IPR000629">
    <property type="entry name" value="RNA-helicase_DEAD-box_CS"/>
</dbReference>
<evidence type="ECO:0000256" key="4">
    <source>
        <dbReference type="ARBA" id="ARBA00022806"/>
    </source>
</evidence>
<keyword evidence="2 9" id="KW-0547">Nucleotide-binding</keyword>
<sequence length="419" mass="46923">MQFDENNNIINQDINNNIITNDNNNDKNTFSNNTPDIIEKWEHFGIKESLLKGIYGTGFITPSFIQKVAIKPMMMGKDLRAQAQSGTGKTGAFAVGALQSIDETIDATQVLVLVSTREIAEQNAMRIAGIGMHMNIKVTLLCGGFAVSENISSLSQNPGIVVGTPGRVLHMIQANHLKTENIKLLIIDEADEMLKQGFKDKVKAIFLTLPVDILQVAMFSATWEKEELDVAAEILRNPVIIDLRQDEQTLKGIDQYYVYLGPKPARGSDMLKVDALVDILESSDVSQCVIFVNTKSKAKYLYDVLCTMKFPVEVIHSEFTQQQRTDILNRFRASKFRYLLSTGLLGRGIDIQQLSLVINFDIPRSQDIVTYIHRIGRAGRYGRKGKALNFVFDDDLPVIQEIEKHFHTSIGPMPQNETT</sequence>
<evidence type="ECO:0000256" key="1">
    <source>
        <dbReference type="ARBA" id="ARBA00012552"/>
    </source>
</evidence>
<dbReference type="SMART" id="SM00487">
    <property type="entry name" value="DEXDc"/>
    <property type="match status" value="1"/>
</dbReference>
<dbReference type="EC" id="3.6.4.13" evidence="1"/>
<feature type="short sequence motif" description="Q motif" evidence="8">
    <location>
        <begin position="39"/>
        <end position="67"/>
    </location>
</feature>
<dbReference type="SMART" id="SM00490">
    <property type="entry name" value="HELICc"/>
    <property type="match status" value="1"/>
</dbReference>
<evidence type="ECO:0000259" key="12">
    <source>
        <dbReference type="PROSITE" id="PS51195"/>
    </source>
</evidence>
<keyword evidence="5 9" id="KW-0067">ATP-binding</keyword>
<comment type="caution">
    <text evidence="13">The sequence shown here is derived from an EMBL/GenBank/DDBJ whole genome shotgun (WGS) entry which is preliminary data.</text>
</comment>
<evidence type="ECO:0000259" key="10">
    <source>
        <dbReference type="PROSITE" id="PS51192"/>
    </source>
</evidence>
<dbReference type="Pfam" id="PF00270">
    <property type="entry name" value="DEAD"/>
    <property type="match status" value="1"/>
</dbReference>
<dbReference type="GO" id="GO:0016787">
    <property type="term" value="F:hydrolase activity"/>
    <property type="evidence" value="ECO:0007669"/>
    <property type="project" value="UniProtKB-KW"/>
</dbReference>
<dbReference type="InterPro" id="IPR050079">
    <property type="entry name" value="DEAD_box_RNA_helicase"/>
</dbReference>
<evidence type="ECO:0000256" key="6">
    <source>
        <dbReference type="ARBA" id="ARBA00022884"/>
    </source>
</evidence>
<comment type="similarity">
    <text evidence="9">Belongs to the DEAD box helicase family.</text>
</comment>
<dbReference type="CDD" id="cd18787">
    <property type="entry name" value="SF2_C_DEAD"/>
    <property type="match status" value="1"/>
</dbReference>
<evidence type="ECO:0000256" key="2">
    <source>
        <dbReference type="ARBA" id="ARBA00022741"/>
    </source>
</evidence>
<evidence type="ECO:0000256" key="7">
    <source>
        <dbReference type="ARBA" id="ARBA00047984"/>
    </source>
</evidence>
<dbReference type="InterPro" id="IPR011545">
    <property type="entry name" value="DEAD/DEAH_box_helicase_dom"/>
</dbReference>
<evidence type="ECO:0000259" key="11">
    <source>
        <dbReference type="PROSITE" id="PS51194"/>
    </source>
</evidence>
<evidence type="ECO:0000313" key="14">
    <source>
        <dbReference type="Proteomes" id="UP000292362"/>
    </source>
</evidence>
<evidence type="ECO:0000256" key="5">
    <source>
        <dbReference type="ARBA" id="ARBA00022840"/>
    </source>
</evidence>
<feature type="domain" description="Helicase ATP-binding" evidence="10">
    <location>
        <begin position="70"/>
        <end position="241"/>
    </location>
</feature>
<dbReference type="InterPro" id="IPR014014">
    <property type="entry name" value="RNA_helicase_DEAD_Q_motif"/>
</dbReference>
<proteinExistence type="inferred from homology"/>
<feature type="domain" description="DEAD-box RNA helicase Q" evidence="12">
    <location>
        <begin position="39"/>
        <end position="67"/>
    </location>
</feature>
<dbReference type="GO" id="GO:0005524">
    <property type="term" value="F:ATP binding"/>
    <property type="evidence" value="ECO:0007669"/>
    <property type="project" value="UniProtKB-KW"/>
</dbReference>
<dbReference type="InterPro" id="IPR027417">
    <property type="entry name" value="P-loop_NTPase"/>
</dbReference>
<dbReference type="SUPFAM" id="SSF52540">
    <property type="entry name" value="P-loop containing nucleoside triphosphate hydrolases"/>
    <property type="match status" value="2"/>
</dbReference>
<dbReference type="AlphaFoldDB" id="A0A4Q9KU57"/>
<gene>
    <name evidence="13" type="ORF">CWI37_1815p0020</name>
</gene>
<dbReference type="PROSITE" id="PS51194">
    <property type="entry name" value="HELICASE_CTER"/>
    <property type="match status" value="1"/>
</dbReference>
<dbReference type="Gene3D" id="3.40.50.300">
    <property type="entry name" value="P-loop containing nucleotide triphosphate hydrolases"/>
    <property type="match status" value="2"/>
</dbReference>
<dbReference type="GO" id="GO:0005829">
    <property type="term" value="C:cytosol"/>
    <property type="evidence" value="ECO:0007669"/>
    <property type="project" value="TreeGrafter"/>
</dbReference>
<protein>
    <recommendedName>
        <fullName evidence="1">RNA helicase</fullName>
        <ecNumber evidence="1">3.6.4.13</ecNumber>
    </recommendedName>
</protein>